<name>A0A2W7R5A9_9RHOB</name>
<evidence type="ECO:0000313" key="2">
    <source>
        <dbReference type="Proteomes" id="UP000249364"/>
    </source>
</evidence>
<dbReference type="Proteomes" id="UP000249364">
    <property type="component" value="Unassembled WGS sequence"/>
</dbReference>
<dbReference type="STRING" id="121821.GCA_001870675_00185"/>
<accession>A0A2W7R5A9</accession>
<gene>
    <name evidence="1" type="ORF">LY56_01396</name>
</gene>
<dbReference type="InterPro" id="IPR010287">
    <property type="entry name" value="DUF892_YciF-like"/>
</dbReference>
<keyword evidence="2" id="KW-1185">Reference proteome</keyword>
<dbReference type="PANTHER" id="PTHR30565:SF9">
    <property type="entry name" value="PROTEIN YCIF"/>
    <property type="match status" value="1"/>
</dbReference>
<dbReference type="InterPro" id="IPR047114">
    <property type="entry name" value="YciF"/>
</dbReference>
<evidence type="ECO:0000313" key="1">
    <source>
        <dbReference type="EMBL" id="PZX45835.1"/>
    </source>
</evidence>
<dbReference type="SUPFAM" id="SSF47240">
    <property type="entry name" value="Ferritin-like"/>
    <property type="match status" value="1"/>
</dbReference>
<protein>
    <submittedName>
        <fullName evidence="1">Ferritin-like metal-binding protein YciE</fullName>
    </submittedName>
</protein>
<dbReference type="InterPro" id="IPR009078">
    <property type="entry name" value="Ferritin-like_SF"/>
</dbReference>
<comment type="caution">
    <text evidence="1">The sequence shown here is derived from an EMBL/GenBank/DDBJ whole genome shotgun (WGS) entry which is preliminary data.</text>
</comment>
<dbReference type="EMBL" id="QKZQ01000005">
    <property type="protein sequence ID" value="PZX45835.1"/>
    <property type="molecule type" value="Genomic_DNA"/>
</dbReference>
<organism evidence="1 2">
    <name type="scientific">Roseinatronobacter thiooxidans</name>
    <dbReference type="NCBI Taxonomy" id="121821"/>
    <lineage>
        <taxon>Bacteria</taxon>
        <taxon>Pseudomonadati</taxon>
        <taxon>Pseudomonadota</taxon>
        <taxon>Alphaproteobacteria</taxon>
        <taxon>Rhodobacterales</taxon>
        <taxon>Paracoccaceae</taxon>
        <taxon>Roseinatronobacter</taxon>
    </lineage>
</organism>
<dbReference type="InterPro" id="IPR012347">
    <property type="entry name" value="Ferritin-like"/>
</dbReference>
<dbReference type="RefSeq" id="WP_071468066.1">
    <property type="nucleotide sequence ID" value="NZ_MEHT01000001.1"/>
</dbReference>
<reference evidence="1 2" key="1">
    <citation type="submission" date="2018-06" db="EMBL/GenBank/DDBJ databases">
        <title>Genomic Encyclopedia of Archaeal and Bacterial Type Strains, Phase II (KMG-II): from individual species to whole genera.</title>
        <authorList>
            <person name="Goeker M."/>
        </authorList>
    </citation>
    <scope>NUCLEOTIDE SEQUENCE [LARGE SCALE GENOMIC DNA]</scope>
    <source>
        <strain evidence="1 2">DSM 13087</strain>
    </source>
</reference>
<dbReference type="Gene3D" id="1.20.1260.10">
    <property type="match status" value="1"/>
</dbReference>
<dbReference type="OrthoDB" id="9795056at2"/>
<sequence length="162" mass="17304">MESLKDVYIHQLQDLLSANRQAVKATRELADAATADPLTHALERGVAGIEDGAAKLEKLLQPHAAAVGGAQCKGMEGLVREARSHALREDFAVDAVRDAVIITQYQRMAHYAIAGYGCAAAFASQLGLTEDVDVLRAMLDAAYSGDKTMSQIAEENINQHAA</sequence>
<dbReference type="AlphaFoldDB" id="A0A2W7R5A9"/>
<dbReference type="PANTHER" id="PTHR30565">
    <property type="entry name" value="PROTEIN YCIF"/>
    <property type="match status" value="1"/>
</dbReference>
<proteinExistence type="predicted"/>
<dbReference type="Pfam" id="PF05974">
    <property type="entry name" value="DUF892"/>
    <property type="match status" value="1"/>
</dbReference>